<dbReference type="AlphaFoldDB" id="A0A2H3B736"/>
<protein>
    <submittedName>
        <fullName evidence="1">Uncharacterized protein</fullName>
    </submittedName>
</protein>
<keyword evidence="2" id="KW-1185">Reference proteome</keyword>
<proteinExistence type="predicted"/>
<gene>
    <name evidence="1" type="ORF">ARMSODRAFT_340001</name>
</gene>
<reference evidence="2" key="1">
    <citation type="journal article" date="2017" name="Nat. Ecol. Evol.">
        <title>Genome expansion and lineage-specific genetic innovations in the forest pathogenic fungi Armillaria.</title>
        <authorList>
            <person name="Sipos G."/>
            <person name="Prasanna A.N."/>
            <person name="Walter M.C."/>
            <person name="O'Connor E."/>
            <person name="Balint B."/>
            <person name="Krizsan K."/>
            <person name="Kiss B."/>
            <person name="Hess J."/>
            <person name="Varga T."/>
            <person name="Slot J."/>
            <person name="Riley R."/>
            <person name="Boka B."/>
            <person name="Rigling D."/>
            <person name="Barry K."/>
            <person name="Lee J."/>
            <person name="Mihaltcheva S."/>
            <person name="LaButti K."/>
            <person name="Lipzen A."/>
            <person name="Waldron R."/>
            <person name="Moloney N.M."/>
            <person name="Sperisen C."/>
            <person name="Kredics L."/>
            <person name="Vagvoelgyi C."/>
            <person name="Patrignani A."/>
            <person name="Fitzpatrick D."/>
            <person name="Nagy I."/>
            <person name="Doyle S."/>
            <person name="Anderson J.B."/>
            <person name="Grigoriev I.V."/>
            <person name="Gueldener U."/>
            <person name="Muensterkoetter M."/>
            <person name="Nagy L.G."/>
        </authorList>
    </citation>
    <scope>NUCLEOTIDE SEQUENCE [LARGE SCALE GENOMIC DNA]</scope>
    <source>
        <strain evidence="2">28-4</strain>
    </source>
</reference>
<organism evidence="1 2">
    <name type="scientific">Armillaria solidipes</name>
    <dbReference type="NCBI Taxonomy" id="1076256"/>
    <lineage>
        <taxon>Eukaryota</taxon>
        <taxon>Fungi</taxon>
        <taxon>Dikarya</taxon>
        <taxon>Basidiomycota</taxon>
        <taxon>Agaricomycotina</taxon>
        <taxon>Agaricomycetes</taxon>
        <taxon>Agaricomycetidae</taxon>
        <taxon>Agaricales</taxon>
        <taxon>Marasmiineae</taxon>
        <taxon>Physalacriaceae</taxon>
        <taxon>Armillaria</taxon>
    </lineage>
</organism>
<accession>A0A2H3B736</accession>
<evidence type="ECO:0000313" key="2">
    <source>
        <dbReference type="Proteomes" id="UP000218334"/>
    </source>
</evidence>
<name>A0A2H3B736_9AGAR</name>
<evidence type="ECO:0000313" key="1">
    <source>
        <dbReference type="EMBL" id="PBK66681.1"/>
    </source>
</evidence>
<sequence length="137" mass="15571">MKHCRAIFNLKEPSFSGVWVGNTVPKTVDFPISIRETLAGILHRRELEGRPRTPHPHPEIQMIHHLHWSGISVIENTVGSSKRMCKVCMRHKKLYEEVSECPDSLVFTPRSSGAESTLIMIGCCQILHRGTRSCRMP</sequence>
<dbReference type="EMBL" id="KZ293439">
    <property type="protein sequence ID" value="PBK66681.1"/>
    <property type="molecule type" value="Genomic_DNA"/>
</dbReference>
<dbReference type="Proteomes" id="UP000218334">
    <property type="component" value="Unassembled WGS sequence"/>
</dbReference>